<accession>A0A382YQY6</accession>
<dbReference type="AlphaFoldDB" id="A0A382YQY6"/>
<gene>
    <name evidence="1" type="ORF">METZ01_LOCUS438561</name>
</gene>
<organism evidence="1">
    <name type="scientific">marine metagenome</name>
    <dbReference type="NCBI Taxonomy" id="408172"/>
    <lineage>
        <taxon>unclassified sequences</taxon>
        <taxon>metagenomes</taxon>
        <taxon>ecological metagenomes</taxon>
    </lineage>
</organism>
<reference evidence="1" key="1">
    <citation type="submission" date="2018-05" db="EMBL/GenBank/DDBJ databases">
        <authorList>
            <person name="Lanie J.A."/>
            <person name="Ng W.-L."/>
            <person name="Kazmierczak K.M."/>
            <person name="Andrzejewski T.M."/>
            <person name="Davidsen T.M."/>
            <person name="Wayne K.J."/>
            <person name="Tettelin H."/>
            <person name="Glass J.I."/>
            <person name="Rusch D."/>
            <person name="Podicherti R."/>
            <person name="Tsui H.-C.T."/>
            <person name="Winkler M.E."/>
        </authorList>
    </citation>
    <scope>NUCLEOTIDE SEQUENCE</scope>
</reference>
<sequence>MINQTRNISNLCEQIDRLIIACEQIDRLIIAIESLHADLRPEIKKTNTLERKKREKEEIETAAAQAVRNRKRTQKSSA</sequence>
<dbReference type="EMBL" id="UINC01177854">
    <property type="protein sequence ID" value="SVD85707.1"/>
    <property type="molecule type" value="Genomic_DNA"/>
</dbReference>
<proteinExistence type="predicted"/>
<protein>
    <submittedName>
        <fullName evidence="1">Uncharacterized protein</fullName>
    </submittedName>
</protein>
<name>A0A382YQY6_9ZZZZ</name>
<evidence type="ECO:0000313" key="1">
    <source>
        <dbReference type="EMBL" id="SVD85707.1"/>
    </source>
</evidence>